<dbReference type="HOGENOM" id="CLU_249381_0_0_9"/>
<evidence type="ECO:0000313" key="3">
    <source>
        <dbReference type="Proteomes" id="UP000005262"/>
    </source>
</evidence>
<accession>J7IYU5</accession>
<protein>
    <recommendedName>
        <fullName evidence="4">Chromosome segregation ATPase</fullName>
    </recommendedName>
</protein>
<feature type="coiled-coil region" evidence="1">
    <location>
        <begin position="1002"/>
        <end position="1036"/>
    </location>
</feature>
<feature type="coiled-coil region" evidence="1">
    <location>
        <begin position="794"/>
        <end position="887"/>
    </location>
</feature>
<keyword evidence="3" id="KW-1185">Reference proteome</keyword>
<dbReference type="STRING" id="768704.Desmer_1905"/>
<gene>
    <name evidence="2" type="ordered locus">Desmer_1905</name>
</gene>
<evidence type="ECO:0000313" key="2">
    <source>
        <dbReference type="EMBL" id="AFQ43861.1"/>
    </source>
</evidence>
<dbReference type="eggNOG" id="COG1196">
    <property type="taxonomic scope" value="Bacteria"/>
</dbReference>
<evidence type="ECO:0000256" key="1">
    <source>
        <dbReference type="SAM" id="Coils"/>
    </source>
</evidence>
<feature type="coiled-coil region" evidence="1">
    <location>
        <begin position="370"/>
        <end position="508"/>
    </location>
</feature>
<reference evidence="2 3" key="1">
    <citation type="journal article" date="2012" name="J. Bacteriol.">
        <title>Complete genome sequences of Desulfosporosinus orientis DSM765T, Desulfosporosinus youngiae DSM17734T, Desulfosporosinus meridiei DSM13257T, and Desulfosporosinus acidiphilus DSM22704T.</title>
        <authorList>
            <person name="Pester M."/>
            <person name="Brambilla E."/>
            <person name="Alazard D."/>
            <person name="Rattei T."/>
            <person name="Weinmaier T."/>
            <person name="Han J."/>
            <person name="Lucas S."/>
            <person name="Lapidus A."/>
            <person name="Cheng J.F."/>
            <person name="Goodwin L."/>
            <person name="Pitluck S."/>
            <person name="Peters L."/>
            <person name="Ovchinnikova G."/>
            <person name="Teshima H."/>
            <person name="Detter J.C."/>
            <person name="Han C.S."/>
            <person name="Tapia R."/>
            <person name="Land M.L."/>
            <person name="Hauser L."/>
            <person name="Kyrpides N.C."/>
            <person name="Ivanova N.N."/>
            <person name="Pagani I."/>
            <person name="Huntmann M."/>
            <person name="Wei C.L."/>
            <person name="Davenport K.W."/>
            <person name="Daligault H."/>
            <person name="Chain P.S."/>
            <person name="Chen A."/>
            <person name="Mavromatis K."/>
            <person name="Markowitz V."/>
            <person name="Szeto E."/>
            <person name="Mikhailova N."/>
            <person name="Pati A."/>
            <person name="Wagner M."/>
            <person name="Woyke T."/>
            <person name="Ollivier B."/>
            <person name="Klenk H.P."/>
            <person name="Spring S."/>
            <person name="Loy A."/>
        </authorList>
    </citation>
    <scope>NUCLEOTIDE SEQUENCE [LARGE SCALE GENOMIC DNA]</scope>
    <source>
        <strain evidence="3">ATCC BAA-275 / DSM 13257 / NCIMB 13706 / S10</strain>
    </source>
</reference>
<name>J7IYU5_DESMD</name>
<dbReference type="KEGG" id="dmi:Desmer_1905"/>
<dbReference type="EMBL" id="CP003629">
    <property type="protein sequence ID" value="AFQ43861.1"/>
    <property type="molecule type" value="Genomic_DNA"/>
</dbReference>
<reference evidence="3" key="2">
    <citation type="submission" date="2012-08" db="EMBL/GenBank/DDBJ databases">
        <title>Finished genome of Desulfosporosinus meridiei DSM 13257.</title>
        <authorList>
            <person name="Huntemann M."/>
            <person name="Wei C.-L."/>
            <person name="Han J."/>
            <person name="Detter J.C."/>
            <person name="Han C."/>
            <person name="Davenport K."/>
            <person name="Daligault H."/>
            <person name="Erkkila T."/>
            <person name="Gu W."/>
            <person name="Munk A.C.C."/>
            <person name="Teshima H."/>
            <person name="Xu Y."/>
            <person name="Chain P."/>
            <person name="Tapia R."/>
            <person name="Chen A."/>
            <person name="Krypides N."/>
            <person name="Mavromatis K."/>
            <person name="Markowitz V."/>
            <person name="Szeto E."/>
            <person name="Ivanova N."/>
            <person name="Mikhailova N."/>
            <person name="Ovchinnikova G."/>
            <person name="Pagani I."/>
            <person name="Pati A."/>
            <person name="Goodwin L."/>
            <person name="Peters L."/>
            <person name="Pitluck S."/>
            <person name="Woyke T."/>
            <person name="Pester M."/>
            <person name="Spring S."/>
            <person name="Ollivier B."/>
            <person name="Rattei T."/>
            <person name="Klenk H.-P."/>
            <person name="Wagner M."/>
            <person name="Loy A."/>
        </authorList>
    </citation>
    <scope>NUCLEOTIDE SEQUENCE [LARGE SCALE GENOMIC DNA]</scope>
    <source>
        <strain evidence="3">ATCC BAA-275 / DSM 13257 / NCIMB 13706 / S10</strain>
    </source>
</reference>
<proteinExistence type="predicted"/>
<evidence type="ECO:0008006" key="4">
    <source>
        <dbReference type="Google" id="ProtNLM"/>
    </source>
</evidence>
<dbReference type="PANTHER" id="PTHR23159:SF60">
    <property type="entry name" value="SPINDLE ASSEMBLY ABNORMAL PROTEIN 4"/>
    <property type="match status" value="1"/>
</dbReference>
<dbReference type="Proteomes" id="UP000005262">
    <property type="component" value="Chromosome"/>
</dbReference>
<keyword evidence="1" id="KW-0175">Coiled coil</keyword>
<dbReference type="OrthoDB" id="9815057at2"/>
<organism evidence="2 3">
    <name type="scientific">Desulfosporosinus meridiei (strain ATCC BAA-275 / DSM 13257 / KCTC 12902 / NCIMB 13706 / S10)</name>
    <dbReference type="NCBI Taxonomy" id="768704"/>
    <lineage>
        <taxon>Bacteria</taxon>
        <taxon>Bacillati</taxon>
        <taxon>Bacillota</taxon>
        <taxon>Clostridia</taxon>
        <taxon>Eubacteriales</taxon>
        <taxon>Desulfitobacteriaceae</taxon>
        <taxon>Desulfosporosinus</taxon>
    </lineage>
</organism>
<sequence length="1458" mass="168870">MTQINRMRVVNVAFNGNRSHFKDFRLSYFGKSGTYDLYNGGGKSVLLLMLLQPTRPGSTLDKEQPLRNIFINTGSNHTSHSLIEWVLDEGSAYKYLLTGFCIRATKDTSGNSADHEDPSSDIVGVDYFNYYHLYNNPNEFDINNIELVREAENKTTYIGFDSLRDLLEEKQKTKNIDIYPMRKTKDYKRFLRHYGIYEAEWKMIMDLNQDENFVARYFRSNNTSRKLIENLLIMFIENMEHNTLQNVRDSQTSGMLLAKGLIEIRENLERLHKDKLQINDFKKIRGYYEQVKDLTKTLSQDFADYEALQKQFVMVANKINSVIDELELEASLIGLDISETDQKLQALYYKKDCLEVQAKGLAKEKVDFEISLLLDVIEDFKRKIEDAEQKINESMAQNSYCDYKDVESDIAVAETDLENLTKSGEEIDQEWNSAGYNYKREVEKQIQAFSLNLEDENHQLSSLLKKEKGLRDEKGGLAESRAKISSDIENKESQLEDINKELAKITAFLNESGRISQLLQPSEGIRKLSGEITDCQFALTTAADNISDFNLELEKIKDLLTESKHQVAMIDLEIVPFQKKFDEIIQKTSAYQGIALTHSFKGEPPDLQPLLERNKAELESRKYDLKAQIEITAQKQHLLAEKGYYVPNQEVIRLQEYVKAKLGDAFLGAEWLSDVEDKEELLQQNPLLPYSVLVTNKVFEKLKTNLATYGERFGDYAIPIQNLDAVRKGQVSPNGNMIFSSGRTELYTDKSKFTAYTHSLAQEQAKLEQELKTIVGDISILKASLKFLETYIPLLNQKEELETILTAKEEEKERVEASIKENSWRMKDQERLLGREQRTEKKLEADLDHLLKVIRRLETYQEKDEQASLLQKDIKSLRDRLSDINQDIEWKDHEINEIAAKIETSRQALQDIHLQWTLSSLEQKSLAHFESGIFLDYGYEQAKSRFESLNARKSGMVQQRETIEKKLKICRGRKENFEDTLRNFGFEAGYFRGLEDAGHPVKRISNESMALLKKQKDDLNRELKKQDKSQKELEKKSIALETSINEKMERIYASYRRAFEPDESLGLEEEIDLKIKETQNAIDGNEIRKKECVTKQNLAIEKKNRHQQEFFKFSVPIREFGIVTDEIASEILDFEELNGQYIGNKDRIKRHGDLLITKIKIFIEDAKNMSVQYAEPLQKFRFPGKLSESEKQLEEIDYCVGIISDKISEIDEEISTLKGYKENHVNLCLQRAEEIILELKKINTLPAIQINGQLENMVKIEFKDFSEEDKRGRMGEYITTLAQQEFEIKALSQKLAAKYLVDRITDLDRAKVKLFKVEADSEESRYLEWKNAVGSTGQKSSLYIVFLISLISFIRLIGNQADFGKSSKVLFLDNPFATFASPYLWDPIFKILKENNVQLIAFAHQINSRIVSGFDINYILGEEIAANRKKIIVKEVKTEVDMQQMDFERLNYVQETFY</sequence>
<dbReference type="RefSeq" id="WP_014902776.1">
    <property type="nucleotide sequence ID" value="NC_018515.1"/>
</dbReference>
<dbReference type="PANTHER" id="PTHR23159">
    <property type="entry name" value="CENTROSOMAL PROTEIN 2"/>
    <property type="match status" value="1"/>
</dbReference>